<feature type="transmembrane region" description="Helical" evidence="1">
    <location>
        <begin position="86"/>
        <end position="106"/>
    </location>
</feature>
<evidence type="ECO:0000256" key="1">
    <source>
        <dbReference type="SAM" id="Phobius"/>
    </source>
</evidence>
<keyword evidence="1" id="KW-0472">Membrane</keyword>
<gene>
    <name evidence="2" type="ORF">CONCODRAFT_87653</name>
</gene>
<name>A0A137NTE8_CONC2</name>
<accession>A0A137NTE8</accession>
<evidence type="ECO:0000313" key="3">
    <source>
        <dbReference type="Proteomes" id="UP000070444"/>
    </source>
</evidence>
<organism evidence="2 3">
    <name type="scientific">Conidiobolus coronatus (strain ATCC 28846 / CBS 209.66 / NRRL 28638)</name>
    <name type="common">Delacroixia coronata</name>
    <dbReference type="NCBI Taxonomy" id="796925"/>
    <lineage>
        <taxon>Eukaryota</taxon>
        <taxon>Fungi</taxon>
        <taxon>Fungi incertae sedis</taxon>
        <taxon>Zoopagomycota</taxon>
        <taxon>Entomophthoromycotina</taxon>
        <taxon>Entomophthoromycetes</taxon>
        <taxon>Entomophthorales</taxon>
        <taxon>Ancylistaceae</taxon>
        <taxon>Conidiobolus</taxon>
    </lineage>
</organism>
<dbReference type="OrthoDB" id="10262656at2759"/>
<feature type="transmembrane region" description="Helical" evidence="1">
    <location>
        <begin position="118"/>
        <end position="140"/>
    </location>
</feature>
<feature type="transmembrane region" description="Helical" evidence="1">
    <location>
        <begin position="364"/>
        <end position="390"/>
    </location>
</feature>
<feature type="transmembrane region" description="Helical" evidence="1">
    <location>
        <begin position="324"/>
        <end position="343"/>
    </location>
</feature>
<dbReference type="InterPro" id="IPR036259">
    <property type="entry name" value="MFS_trans_sf"/>
</dbReference>
<feature type="transmembrane region" description="Helical" evidence="1">
    <location>
        <begin position="265"/>
        <end position="287"/>
    </location>
</feature>
<dbReference type="Proteomes" id="UP000070444">
    <property type="component" value="Unassembled WGS sequence"/>
</dbReference>
<protein>
    <recommendedName>
        <fullName evidence="4">MFS general substrate transporter</fullName>
    </recommendedName>
</protein>
<evidence type="ECO:0000313" key="2">
    <source>
        <dbReference type="EMBL" id="KXN65958.1"/>
    </source>
</evidence>
<reference evidence="2 3" key="1">
    <citation type="journal article" date="2015" name="Genome Biol. Evol.">
        <title>Phylogenomic analyses indicate that early fungi evolved digesting cell walls of algal ancestors of land plants.</title>
        <authorList>
            <person name="Chang Y."/>
            <person name="Wang S."/>
            <person name="Sekimoto S."/>
            <person name="Aerts A.L."/>
            <person name="Choi C."/>
            <person name="Clum A."/>
            <person name="LaButti K.M."/>
            <person name="Lindquist E.A."/>
            <person name="Yee Ngan C."/>
            <person name="Ohm R.A."/>
            <person name="Salamov A.A."/>
            <person name="Grigoriev I.V."/>
            <person name="Spatafora J.W."/>
            <person name="Berbee M.L."/>
        </authorList>
    </citation>
    <scope>NUCLEOTIDE SEQUENCE [LARGE SCALE GENOMIC DNA]</scope>
    <source>
        <strain evidence="2 3">NRRL 28638</strain>
    </source>
</reference>
<keyword evidence="3" id="KW-1185">Reference proteome</keyword>
<feature type="transmembrane region" description="Helical" evidence="1">
    <location>
        <begin position="402"/>
        <end position="424"/>
    </location>
</feature>
<dbReference type="Gene3D" id="1.20.1250.20">
    <property type="entry name" value="MFS general substrate transporter like domains"/>
    <property type="match status" value="1"/>
</dbReference>
<sequence length="444" mass="49150">MSIKLQDFDSKFNDISLISTSDEANRSPSAYKQSTSATLSTYISSQYLSKIEDNIERGIMNFSIYNVSASIFASLVWGFVSDRVGRKVALNVCLIGSALTMTLYAFSTSSKYLDFINALNGVFSFSSVLGSIITTPFFVSHLNDMDFDKDRTSIEGFACLFPGLIAGGINIVAYFLSYYCLNETLTDNRSKSDEPAIIEKQTDKTTALTRSKKISIFGLSLSKNSLLLLILSSLLSLIYQTYSKISQDWLTMDTSKGGLSLKFENIMIVTPLSPIIMVTILLKYPYICNKIDALKQFKAGFSAVGVLFILSVILTLFSKIDSTFAVLSIYAILYSIESGISTLRNISFDLLLTESAEVSGNLATLYNISSILSTISGIFSGIILGLPYVFKQLSTFSTENNFPFPLNCITSWFLLILSLIGYWLSSKIEITAQKNQEITREHEL</sequence>
<proteinExistence type="predicted"/>
<dbReference type="AlphaFoldDB" id="A0A137NTE8"/>
<dbReference type="EMBL" id="KQ964790">
    <property type="protein sequence ID" value="KXN65958.1"/>
    <property type="molecule type" value="Genomic_DNA"/>
</dbReference>
<evidence type="ECO:0008006" key="4">
    <source>
        <dbReference type="Google" id="ProtNLM"/>
    </source>
</evidence>
<dbReference type="SUPFAM" id="SSF103473">
    <property type="entry name" value="MFS general substrate transporter"/>
    <property type="match status" value="1"/>
</dbReference>
<keyword evidence="1" id="KW-1133">Transmembrane helix</keyword>
<keyword evidence="1" id="KW-0812">Transmembrane</keyword>
<feature type="transmembrane region" description="Helical" evidence="1">
    <location>
        <begin position="59"/>
        <end position="80"/>
    </location>
</feature>
<feature type="transmembrane region" description="Helical" evidence="1">
    <location>
        <begin position="160"/>
        <end position="181"/>
    </location>
</feature>
<feature type="transmembrane region" description="Helical" evidence="1">
    <location>
        <begin position="299"/>
        <end position="318"/>
    </location>
</feature>